<dbReference type="EMBL" id="BARV01034919">
    <property type="protein sequence ID" value="GAI51880.1"/>
    <property type="molecule type" value="Genomic_DNA"/>
</dbReference>
<proteinExistence type="predicted"/>
<reference evidence="1" key="1">
    <citation type="journal article" date="2014" name="Front. Microbiol.">
        <title>High frequency of phylogenetically diverse reductive dehalogenase-homologous genes in deep subseafloor sedimentary metagenomes.</title>
        <authorList>
            <person name="Kawai M."/>
            <person name="Futagami T."/>
            <person name="Toyoda A."/>
            <person name="Takaki Y."/>
            <person name="Nishi S."/>
            <person name="Hori S."/>
            <person name="Arai W."/>
            <person name="Tsubouchi T."/>
            <person name="Morono Y."/>
            <person name="Uchiyama I."/>
            <person name="Ito T."/>
            <person name="Fujiyama A."/>
            <person name="Inagaki F."/>
            <person name="Takami H."/>
        </authorList>
    </citation>
    <scope>NUCLEOTIDE SEQUENCE</scope>
    <source>
        <strain evidence="1">Expedition CK06-06</strain>
    </source>
</reference>
<feature type="non-terminal residue" evidence="1">
    <location>
        <position position="34"/>
    </location>
</feature>
<accession>X1QLK5</accession>
<evidence type="ECO:0000313" key="1">
    <source>
        <dbReference type="EMBL" id="GAI51880.1"/>
    </source>
</evidence>
<comment type="caution">
    <text evidence="1">The sequence shown here is derived from an EMBL/GenBank/DDBJ whole genome shotgun (WGS) entry which is preliminary data.</text>
</comment>
<sequence length="34" mass="4001">MARMLPPYISEQVKSTGERQIFDLFKNDPGTEDW</sequence>
<gene>
    <name evidence="1" type="ORF">S06H3_54566</name>
</gene>
<name>X1QLK5_9ZZZZ</name>
<protein>
    <submittedName>
        <fullName evidence="1">Uncharacterized protein</fullName>
    </submittedName>
</protein>
<dbReference type="AlphaFoldDB" id="X1QLK5"/>
<organism evidence="1">
    <name type="scientific">marine sediment metagenome</name>
    <dbReference type="NCBI Taxonomy" id="412755"/>
    <lineage>
        <taxon>unclassified sequences</taxon>
        <taxon>metagenomes</taxon>
        <taxon>ecological metagenomes</taxon>
    </lineage>
</organism>